<dbReference type="PANTHER" id="PTHR31240:SF0">
    <property type="entry name" value="MATERNAL EFFECT EMBRYO ARREST 18"/>
    <property type="match status" value="1"/>
</dbReference>
<dbReference type="EMBL" id="LVVM01004167">
    <property type="protein sequence ID" value="OJA13408.1"/>
    <property type="molecule type" value="Genomic_DNA"/>
</dbReference>
<evidence type="ECO:0000313" key="1">
    <source>
        <dbReference type="EMBL" id="OJA13408.1"/>
    </source>
</evidence>
<dbReference type="InterPro" id="IPR038136">
    <property type="entry name" value="CofD-like_dom_sf"/>
</dbReference>
<dbReference type="Gene3D" id="3.40.50.10680">
    <property type="entry name" value="CofD-like domains"/>
    <property type="match status" value="1"/>
</dbReference>
<name>A0A1J8QJ27_9AGAM</name>
<dbReference type="InterPro" id="IPR002882">
    <property type="entry name" value="CofD"/>
</dbReference>
<dbReference type="Pfam" id="PF01933">
    <property type="entry name" value="CofD"/>
    <property type="match status" value="1"/>
</dbReference>
<dbReference type="OrthoDB" id="10267139at2759"/>
<protein>
    <submittedName>
        <fullName evidence="1">Uncharacterized protein</fullName>
    </submittedName>
</protein>
<dbReference type="Proteomes" id="UP000183567">
    <property type="component" value="Unassembled WGS sequence"/>
</dbReference>
<proteinExistence type="predicted"/>
<gene>
    <name evidence="1" type="ORF">AZE42_05955</name>
</gene>
<keyword evidence="2" id="KW-1185">Reference proteome</keyword>
<comment type="caution">
    <text evidence="1">The sequence shown here is derived from an EMBL/GenBank/DDBJ whole genome shotgun (WGS) entry which is preliminary data.</text>
</comment>
<dbReference type="GO" id="GO:0043743">
    <property type="term" value="F:LPPG:FO 2-phospho-L-lactate transferase activity"/>
    <property type="evidence" value="ECO:0007669"/>
    <property type="project" value="InterPro"/>
</dbReference>
<organism evidence="1 2">
    <name type="scientific">Rhizopogon vesiculosus</name>
    <dbReference type="NCBI Taxonomy" id="180088"/>
    <lineage>
        <taxon>Eukaryota</taxon>
        <taxon>Fungi</taxon>
        <taxon>Dikarya</taxon>
        <taxon>Basidiomycota</taxon>
        <taxon>Agaricomycotina</taxon>
        <taxon>Agaricomycetes</taxon>
        <taxon>Agaricomycetidae</taxon>
        <taxon>Boletales</taxon>
        <taxon>Suillineae</taxon>
        <taxon>Rhizopogonaceae</taxon>
        <taxon>Rhizopogon</taxon>
    </lineage>
</organism>
<sequence length="476" mass="52178">MYSPDSSVFDLPFQPDVTRTPHETWDGDNPSLVPDDVHVHAQSHVSDGNYHSESKPSFLVISGGSGGNSICTAFDNACFVLPVSDDGGSSSEIIRVLGGPSIGDIRSRLVRLIPPAPPGSPLDAVRTLLSYRLPLDVLESEARDEWRSIIEGHSSLWSGISNDRKEVIRGFLVYLENEILRRAHKHFSFLNGRFIGNYFLAGAQGFFRSLPSAIFLFSTITNSQANILPVIVTNHITTIAVELEDGTKIFGQCQISHPAPVVPIDSELPSLEPSSPVDGIAETIPQHRFNVLYSQQSKEDGYEPLHSRISRLYYINGYGHEVYPKPNPEYIKNLSTSEVLIYSCGSLWTSIIPCLALRGVASAIAGSRFLRVKVLILNSKNDRETDGYTAVDYIRAIASVLNSQYSLGGIGNATRYPISAFVTHLVYLEGTEIDVDVETITTLGVRCILADKAPNFATPQYDAAVVRQAIEEVLAQ</sequence>
<evidence type="ECO:0000313" key="2">
    <source>
        <dbReference type="Proteomes" id="UP000183567"/>
    </source>
</evidence>
<dbReference type="STRING" id="180088.A0A1J8QJ27"/>
<dbReference type="SUPFAM" id="SSF142338">
    <property type="entry name" value="CofD-like"/>
    <property type="match status" value="1"/>
</dbReference>
<accession>A0A1J8QJ27</accession>
<reference evidence="1 2" key="1">
    <citation type="submission" date="2016-03" db="EMBL/GenBank/DDBJ databases">
        <title>Comparative genomics of the ectomycorrhizal sister species Rhizopogon vinicolor and Rhizopogon vesiculosus (Basidiomycota: Boletales) reveals a divergence of the mating type B locus.</title>
        <authorList>
            <person name="Mujic A.B."/>
            <person name="Kuo A."/>
            <person name="Tritt A."/>
            <person name="Lipzen A."/>
            <person name="Chen C."/>
            <person name="Johnson J."/>
            <person name="Sharma A."/>
            <person name="Barry K."/>
            <person name="Grigoriev I.V."/>
            <person name="Spatafora J.W."/>
        </authorList>
    </citation>
    <scope>NUCLEOTIDE SEQUENCE [LARGE SCALE GENOMIC DNA]</scope>
    <source>
        <strain evidence="1 2">AM-OR11-056</strain>
    </source>
</reference>
<dbReference type="PANTHER" id="PTHR31240">
    <property type="entry name" value="MATERNAL EFFECT EMBRYO ARREST 18"/>
    <property type="match status" value="1"/>
</dbReference>
<dbReference type="AlphaFoldDB" id="A0A1J8QJ27"/>